<dbReference type="PANTHER" id="PTHR24252:SF8">
    <property type="entry name" value="ACROSIN"/>
    <property type="match status" value="1"/>
</dbReference>
<evidence type="ECO:0000313" key="6">
    <source>
        <dbReference type="Ensembl" id="ENSSSCP00000044402.3"/>
    </source>
</evidence>
<reference evidence="7" key="1">
    <citation type="submission" date="2009-11" db="EMBL/GenBank/DDBJ databases">
        <authorList>
            <consortium name="Porcine genome sequencing project"/>
        </authorList>
    </citation>
    <scope>NUCLEOTIDE SEQUENCE [LARGE SCALE GENOMIC DNA]</scope>
    <source>
        <strain evidence="7">Duroc</strain>
    </source>
</reference>
<accession>A0A287AK81</accession>
<keyword evidence="4" id="KW-1015">Disulfide bond</keyword>
<dbReference type="GO" id="GO:0004252">
    <property type="term" value="F:serine-type endopeptidase activity"/>
    <property type="evidence" value="ECO:0007669"/>
    <property type="project" value="InterPro"/>
</dbReference>
<dbReference type="PRINTS" id="PR00722">
    <property type="entry name" value="CHYMOTRYPSIN"/>
</dbReference>
<keyword evidence="2" id="KW-0378">Hydrolase</keyword>
<gene>
    <name evidence="6" type="primary">PRSS51</name>
</gene>
<reference evidence="6" key="4">
    <citation type="submission" date="2025-09" db="UniProtKB">
        <authorList>
            <consortium name="Ensembl"/>
        </authorList>
    </citation>
    <scope>IDENTIFICATION</scope>
</reference>
<feature type="domain" description="Peptidase S1" evidence="5">
    <location>
        <begin position="66"/>
        <end position="302"/>
    </location>
</feature>
<keyword evidence="7" id="KW-1185">Reference proteome</keyword>
<evidence type="ECO:0000256" key="2">
    <source>
        <dbReference type="ARBA" id="ARBA00022801"/>
    </source>
</evidence>
<dbReference type="Bgee" id="ENSSSCG00000037519">
    <property type="expression patterns" value="Expressed in testis and 4 other cell types or tissues"/>
</dbReference>
<dbReference type="InterPro" id="IPR043504">
    <property type="entry name" value="Peptidase_S1_PA_chymotrypsin"/>
</dbReference>
<dbReference type="GO" id="GO:0006508">
    <property type="term" value="P:proteolysis"/>
    <property type="evidence" value="ECO:0007669"/>
    <property type="project" value="UniProtKB-KW"/>
</dbReference>
<evidence type="ECO:0000256" key="3">
    <source>
        <dbReference type="ARBA" id="ARBA00022825"/>
    </source>
</evidence>
<sequence>MVPTEAAAAGLLSAWAGGPGWAILDWDEKKMLQLLIPLLVALEGCAQEAPDEAQCGYRPEFSNSSLLQVHELFEVQEGEFPWQVSIQISQKHLCGGSIIHRWWVLTAAHCFPRTLLDMTLGTITVVMGSRKFNDVHSERKQVQKIIIHKDYKPSHLDSDLSLLLLATPVQFTNFKMPICLQKKEKIWDRCWMTEWVTVPTHDQYDNLTIYLQKLRVVQITWRECSQRVDQLSRNMLCAWKEPGTRGSCQGDSGAPMVCTVHGNQRLFQVGVFSWGIRSGFRGRPGMFVSVAQFLPWIQEETEKEGKAYTISEARRHSLPSLRFPLWLGLGSQLLLTLLHVYC</sequence>
<dbReference type="AlphaFoldDB" id="A0A287AK81"/>
<reference evidence="6" key="2">
    <citation type="journal article" date="2020" name="Gigascience">
        <title>An improved pig reference genome sequence to enable pig genetics and genomics research.</title>
        <authorList>
            <person name="Warr A."/>
            <person name="Affara N."/>
            <person name="Aken B."/>
            <person name="Beiki H."/>
            <person name="Bickhart D.M."/>
            <person name="Billis K."/>
            <person name="Chow W."/>
            <person name="Eory L."/>
            <person name="Finlayson H.A."/>
            <person name="Flicek P."/>
            <person name="Giron C.G."/>
            <person name="Griffin D.K."/>
            <person name="Hall R."/>
            <person name="Hannum G."/>
            <person name="Hourlier T."/>
            <person name="Howe K."/>
            <person name="Hume D.A."/>
            <person name="Izuogu O."/>
            <person name="Kim K."/>
            <person name="Koren S."/>
            <person name="Liu H."/>
            <person name="Manchanda N."/>
            <person name="Martin F.J."/>
            <person name="Nonneman D.J."/>
            <person name="O'Connor R.E."/>
            <person name="Phillippy A.M."/>
            <person name="Rohrer G.A."/>
            <person name="Rosen B.D."/>
            <person name="Rund L.A."/>
            <person name="Sargent C.A."/>
            <person name="Schook L.B."/>
            <person name="Schroeder S.G."/>
            <person name="Schwartz A.S."/>
            <person name="Skinner B.M."/>
            <person name="Talbot R."/>
            <person name="Tseng E."/>
            <person name="Tuggle C.K."/>
            <person name="Watson M."/>
            <person name="Smith T.P.L."/>
            <person name="Archibald A.L."/>
        </authorList>
    </citation>
    <scope>NUCLEOTIDE SEQUENCE [LARGE SCALE GENOMIC DNA]</scope>
    <source>
        <strain evidence="6">Duroc</strain>
    </source>
</reference>
<dbReference type="Gene3D" id="2.40.10.10">
    <property type="entry name" value="Trypsin-like serine proteases"/>
    <property type="match status" value="2"/>
</dbReference>
<keyword evidence="3" id="KW-0720">Serine protease</keyword>
<dbReference type="GeneTree" id="ENSGT00940000156020"/>
<dbReference type="InterPro" id="IPR001254">
    <property type="entry name" value="Trypsin_dom"/>
</dbReference>
<organism evidence="6 7">
    <name type="scientific">Sus scrofa</name>
    <name type="common">Pig</name>
    <dbReference type="NCBI Taxonomy" id="9823"/>
    <lineage>
        <taxon>Eukaryota</taxon>
        <taxon>Metazoa</taxon>
        <taxon>Chordata</taxon>
        <taxon>Craniata</taxon>
        <taxon>Vertebrata</taxon>
        <taxon>Euteleostomi</taxon>
        <taxon>Mammalia</taxon>
        <taxon>Eutheria</taxon>
        <taxon>Laurasiatheria</taxon>
        <taxon>Artiodactyla</taxon>
        <taxon>Suina</taxon>
        <taxon>Suidae</taxon>
        <taxon>Sus</taxon>
    </lineage>
</organism>
<dbReference type="SMART" id="SM00020">
    <property type="entry name" value="Tryp_SPc"/>
    <property type="match status" value="1"/>
</dbReference>
<keyword evidence="1" id="KW-0645">Protease</keyword>
<dbReference type="STRING" id="9823.ENSSSCP00000044402"/>
<dbReference type="InterPro" id="IPR001314">
    <property type="entry name" value="Peptidase_S1A"/>
</dbReference>
<dbReference type="InterPro" id="IPR009003">
    <property type="entry name" value="Peptidase_S1_PA"/>
</dbReference>
<dbReference type="PROSITE" id="PS00134">
    <property type="entry name" value="TRYPSIN_HIS"/>
    <property type="match status" value="1"/>
</dbReference>
<dbReference type="PANTHER" id="PTHR24252">
    <property type="entry name" value="ACROSIN-RELATED"/>
    <property type="match status" value="1"/>
</dbReference>
<dbReference type="GO" id="GO:0005886">
    <property type="term" value="C:plasma membrane"/>
    <property type="evidence" value="ECO:0000318"/>
    <property type="project" value="GO_Central"/>
</dbReference>
<evidence type="ECO:0000313" key="7">
    <source>
        <dbReference type="Proteomes" id="UP000008227"/>
    </source>
</evidence>
<dbReference type="ExpressionAtlas" id="A0A287AK81">
    <property type="expression patterns" value="baseline and differential"/>
</dbReference>
<reference evidence="6" key="3">
    <citation type="submission" date="2025-08" db="UniProtKB">
        <authorList>
            <consortium name="Ensembl"/>
        </authorList>
    </citation>
    <scope>IDENTIFICATION</scope>
</reference>
<dbReference type="GO" id="GO:0008236">
    <property type="term" value="F:serine-type peptidase activity"/>
    <property type="evidence" value="ECO:0000318"/>
    <property type="project" value="GO_Central"/>
</dbReference>
<evidence type="ECO:0000259" key="5">
    <source>
        <dbReference type="PROSITE" id="PS50240"/>
    </source>
</evidence>
<dbReference type="SUPFAM" id="SSF50494">
    <property type="entry name" value="Trypsin-like serine proteases"/>
    <property type="match status" value="1"/>
</dbReference>
<evidence type="ECO:0000256" key="1">
    <source>
        <dbReference type="ARBA" id="ARBA00022670"/>
    </source>
</evidence>
<name>A0A287AK81_PIG</name>
<dbReference type="Proteomes" id="UP000008227">
    <property type="component" value="Chromosome 14"/>
</dbReference>
<dbReference type="FunFam" id="2.40.10.10:FF:000224">
    <property type="entry name" value="Protease, serine 51"/>
    <property type="match status" value="1"/>
</dbReference>
<proteinExistence type="predicted"/>
<dbReference type="Ensembl" id="ENSSSCT00000046136.3">
    <property type="protein sequence ID" value="ENSSSCP00000044402.3"/>
    <property type="gene ID" value="ENSSSCG00000037519.3"/>
</dbReference>
<dbReference type="InterPro" id="IPR018114">
    <property type="entry name" value="TRYPSIN_HIS"/>
</dbReference>
<protein>
    <submittedName>
        <fullName evidence="6">Serine protease 51</fullName>
    </submittedName>
</protein>
<dbReference type="CDD" id="cd00190">
    <property type="entry name" value="Tryp_SPc"/>
    <property type="match status" value="1"/>
</dbReference>
<evidence type="ECO:0000256" key="4">
    <source>
        <dbReference type="ARBA" id="ARBA00023157"/>
    </source>
</evidence>
<dbReference type="PROSITE" id="PS50240">
    <property type="entry name" value="TRYPSIN_DOM"/>
    <property type="match status" value="1"/>
</dbReference>
<dbReference type="InParanoid" id="A0A287AK81"/>
<dbReference type="Pfam" id="PF00089">
    <property type="entry name" value="Trypsin"/>
    <property type="match status" value="1"/>
</dbReference>